<evidence type="ECO:0000313" key="2">
    <source>
        <dbReference type="WBParaSite" id="PEQ_0000848401-mRNA-1"/>
    </source>
</evidence>
<sequence>MPYFGSGNRWDYFPQIADGGGNRTYYLAWLSKSLANELEGGFGWCCE</sequence>
<dbReference type="AlphaFoldDB" id="A0A914RPR5"/>
<dbReference type="WBParaSite" id="PEQ_0000848401-mRNA-1">
    <property type="protein sequence ID" value="PEQ_0000848401-mRNA-1"/>
    <property type="gene ID" value="PEQ_0000848401"/>
</dbReference>
<dbReference type="Proteomes" id="UP000887564">
    <property type="component" value="Unplaced"/>
</dbReference>
<reference evidence="2" key="1">
    <citation type="submission" date="2022-11" db="UniProtKB">
        <authorList>
            <consortium name="WormBaseParasite"/>
        </authorList>
    </citation>
    <scope>IDENTIFICATION</scope>
</reference>
<evidence type="ECO:0000313" key="1">
    <source>
        <dbReference type="Proteomes" id="UP000887564"/>
    </source>
</evidence>
<protein>
    <submittedName>
        <fullName evidence="2">Uncharacterized protein</fullName>
    </submittedName>
</protein>
<name>A0A914RPR5_PAREQ</name>
<accession>A0A914RPR5</accession>
<organism evidence="1 2">
    <name type="scientific">Parascaris equorum</name>
    <name type="common">Equine roundworm</name>
    <dbReference type="NCBI Taxonomy" id="6256"/>
    <lineage>
        <taxon>Eukaryota</taxon>
        <taxon>Metazoa</taxon>
        <taxon>Ecdysozoa</taxon>
        <taxon>Nematoda</taxon>
        <taxon>Chromadorea</taxon>
        <taxon>Rhabditida</taxon>
        <taxon>Spirurina</taxon>
        <taxon>Ascaridomorpha</taxon>
        <taxon>Ascaridoidea</taxon>
        <taxon>Ascarididae</taxon>
        <taxon>Parascaris</taxon>
    </lineage>
</organism>
<keyword evidence="1" id="KW-1185">Reference proteome</keyword>
<proteinExistence type="predicted"/>